<keyword evidence="1" id="KW-0472">Membrane</keyword>
<evidence type="ECO:0000313" key="3">
    <source>
        <dbReference type="Proteomes" id="UP001143480"/>
    </source>
</evidence>
<proteinExistence type="predicted"/>
<keyword evidence="1" id="KW-1133">Transmembrane helix</keyword>
<evidence type="ECO:0000256" key="1">
    <source>
        <dbReference type="SAM" id="Phobius"/>
    </source>
</evidence>
<keyword evidence="3" id="KW-1185">Reference proteome</keyword>
<gene>
    <name evidence="2" type="ORF">GCM10017581_068820</name>
</gene>
<dbReference type="Proteomes" id="UP001143480">
    <property type="component" value="Unassembled WGS sequence"/>
</dbReference>
<dbReference type="AlphaFoldDB" id="A0A9W6KRL9"/>
<accession>A0A9W6KRL9</accession>
<feature type="transmembrane region" description="Helical" evidence="1">
    <location>
        <begin position="46"/>
        <end position="66"/>
    </location>
</feature>
<dbReference type="EMBL" id="BSFP01000053">
    <property type="protein sequence ID" value="GLL05135.1"/>
    <property type="molecule type" value="Genomic_DNA"/>
</dbReference>
<keyword evidence="1" id="KW-0812">Transmembrane</keyword>
<reference evidence="2" key="1">
    <citation type="journal article" date="2014" name="Int. J. Syst. Evol. Microbiol.">
        <title>Complete genome sequence of Corynebacterium casei LMG S-19264T (=DSM 44701T), isolated from a smear-ripened cheese.</title>
        <authorList>
            <consortium name="US DOE Joint Genome Institute (JGI-PGF)"/>
            <person name="Walter F."/>
            <person name="Albersmeier A."/>
            <person name="Kalinowski J."/>
            <person name="Ruckert C."/>
        </authorList>
    </citation>
    <scope>NUCLEOTIDE SEQUENCE</scope>
    <source>
        <strain evidence="2">VKM Ac-1321</strain>
    </source>
</reference>
<reference evidence="2" key="2">
    <citation type="submission" date="2023-01" db="EMBL/GenBank/DDBJ databases">
        <authorList>
            <person name="Sun Q."/>
            <person name="Evtushenko L."/>
        </authorList>
    </citation>
    <scope>NUCLEOTIDE SEQUENCE</scope>
    <source>
        <strain evidence="2">VKM Ac-1321</strain>
    </source>
</reference>
<name>A0A9W6KRL9_9ACTN</name>
<organism evidence="2 3">
    <name type="scientific">Dactylosporangium matsuzakiense</name>
    <dbReference type="NCBI Taxonomy" id="53360"/>
    <lineage>
        <taxon>Bacteria</taxon>
        <taxon>Bacillati</taxon>
        <taxon>Actinomycetota</taxon>
        <taxon>Actinomycetes</taxon>
        <taxon>Micromonosporales</taxon>
        <taxon>Micromonosporaceae</taxon>
        <taxon>Dactylosporangium</taxon>
    </lineage>
</organism>
<protein>
    <submittedName>
        <fullName evidence="2">Uncharacterized protein</fullName>
    </submittedName>
</protein>
<evidence type="ECO:0000313" key="2">
    <source>
        <dbReference type="EMBL" id="GLL05135.1"/>
    </source>
</evidence>
<sequence length="67" mass="6427">MDLRVALLILALATALALSAIVGAAAGLLAWIGGSSPAKSTLQGGAALGATFALAVGLLGLLLTAFH</sequence>
<dbReference type="RefSeq" id="WP_271189809.1">
    <property type="nucleotide sequence ID" value="NZ_BSFP01000053.1"/>
</dbReference>
<comment type="caution">
    <text evidence="2">The sequence shown here is derived from an EMBL/GenBank/DDBJ whole genome shotgun (WGS) entry which is preliminary data.</text>
</comment>